<dbReference type="Proteomes" id="UP000006643">
    <property type="component" value="Unassembled WGS sequence"/>
</dbReference>
<evidence type="ECO:0000313" key="1">
    <source>
        <dbReference type="EMBL" id="EEY55720.1"/>
    </source>
</evidence>
<dbReference type="KEGG" id="pif:PITG_09686"/>
<dbReference type="VEuPathDB" id="FungiDB:PITG_09686"/>
<proteinExistence type="predicted"/>
<name>D0NCK6_PHYIT</name>
<gene>
    <name evidence="1" type="ORF">PITG_09686</name>
</gene>
<dbReference type="HOGENOM" id="CLU_2594987_0_0_1"/>
<protein>
    <submittedName>
        <fullName evidence="1">Uncharacterized protein</fullName>
    </submittedName>
</protein>
<reference evidence="2" key="1">
    <citation type="journal article" date="2009" name="Nature">
        <title>Genome sequence and analysis of the Irish potato famine pathogen Phytophthora infestans.</title>
        <authorList>
            <consortium name="The Broad Institute Genome Sequencing Platform"/>
            <person name="Haas B.J."/>
            <person name="Kamoun S."/>
            <person name="Zody M.C."/>
            <person name="Jiang R.H."/>
            <person name="Handsaker R.E."/>
            <person name="Cano L.M."/>
            <person name="Grabherr M."/>
            <person name="Kodira C.D."/>
            <person name="Raffaele S."/>
            <person name="Torto-Alalibo T."/>
            <person name="Bozkurt T.O."/>
            <person name="Ah-Fong A.M."/>
            <person name="Alvarado L."/>
            <person name="Anderson V.L."/>
            <person name="Armstrong M.R."/>
            <person name="Avrova A."/>
            <person name="Baxter L."/>
            <person name="Beynon J."/>
            <person name="Boevink P.C."/>
            <person name="Bollmann S.R."/>
            <person name="Bos J.I."/>
            <person name="Bulone V."/>
            <person name="Cai G."/>
            <person name="Cakir C."/>
            <person name="Carrington J.C."/>
            <person name="Chawner M."/>
            <person name="Conti L."/>
            <person name="Costanzo S."/>
            <person name="Ewan R."/>
            <person name="Fahlgren N."/>
            <person name="Fischbach M.A."/>
            <person name="Fugelstad J."/>
            <person name="Gilroy E.M."/>
            <person name="Gnerre S."/>
            <person name="Green P.J."/>
            <person name="Grenville-Briggs L.J."/>
            <person name="Griffith J."/>
            <person name="Grunwald N.J."/>
            <person name="Horn K."/>
            <person name="Horner N.R."/>
            <person name="Hu C.H."/>
            <person name="Huitema E."/>
            <person name="Jeong D.H."/>
            <person name="Jones A.M."/>
            <person name="Jones J.D."/>
            <person name="Jones R.W."/>
            <person name="Karlsson E.K."/>
            <person name="Kunjeti S.G."/>
            <person name="Lamour K."/>
            <person name="Liu Z."/>
            <person name="Ma L."/>
            <person name="Maclean D."/>
            <person name="Chibucos M.C."/>
            <person name="McDonald H."/>
            <person name="McWalters J."/>
            <person name="Meijer H.J."/>
            <person name="Morgan W."/>
            <person name="Morris P.F."/>
            <person name="Munro C.A."/>
            <person name="O'Neill K."/>
            <person name="Ospina-Giraldo M."/>
            <person name="Pinzon A."/>
            <person name="Pritchard L."/>
            <person name="Ramsahoye B."/>
            <person name="Ren Q."/>
            <person name="Restrepo S."/>
            <person name="Roy S."/>
            <person name="Sadanandom A."/>
            <person name="Savidor A."/>
            <person name="Schornack S."/>
            <person name="Schwartz D.C."/>
            <person name="Schumann U.D."/>
            <person name="Schwessinger B."/>
            <person name="Seyer L."/>
            <person name="Sharpe T."/>
            <person name="Silvar C."/>
            <person name="Song J."/>
            <person name="Studholme D.J."/>
            <person name="Sykes S."/>
            <person name="Thines M."/>
            <person name="van de Vondervoort P.J."/>
            <person name="Phuntumart V."/>
            <person name="Wawra S."/>
            <person name="Weide R."/>
            <person name="Win J."/>
            <person name="Young C."/>
            <person name="Zhou S."/>
            <person name="Fry W."/>
            <person name="Meyers B.C."/>
            <person name="van West P."/>
            <person name="Ristaino J."/>
            <person name="Govers F."/>
            <person name="Birch P.R."/>
            <person name="Whisson S.C."/>
            <person name="Judelson H.S."/>
            <person name="Nusbaum C."/>
        </authorList>
    </citation>
    <scope>NUCLEOTIDE SEQUENCE [LARGE SCALE GENOMIC DNA]</scope>
    <source>
        <strain evidence="2">T30-4</strain>
    </source>
</reference>
<dbReference type="RefSeq" id="XP_002903296.1">
    <property type="nucleotide sequence ID" value="XM_002903250.1"/>
</dbReference>
<sequence>MNQISLRSERVVQTSGFGANQTEPEVLARISRANLVRAECRRYAAGKNESRSLCFASVPLATARFTTRMVGWQIVAQAGP</sequence>
<organism evidence="1 2">
    <name type="scientific">Phytophthora infestans (strain T30-4)</name>
    <name type="common">Potato late blight agent</name>
    <dbReference type="NCBI Taxonomy" id="403677"/>
    <lineage>
        <taxon>Eukaryota</taxon>
        <taxon>Sar</taxon>
        <taxon>Stramenopiles</taxon>
        <taxon>Oomycota</taxon>
        <taxon>Peronosporomycetes</taxon>
        <taxon>Peronosporales</taxon>
        <taxon>Peronosporaceae</taxon>
        <taxon>Phytophthora</taxon>
    </lineage>
</organism>
<keyword evidence="2" id="KW-1185">Reference proteome</keyword>
<dbReference type="GeneID" id="9470319"/>
<dbReference type="InParanoid" id="D0NCK6"/>
<accession>D0NCK6</accession>
<dbReference type="EMBL" id="DS028132">
    <property type="protein sequence ID" value="EEY55720.1"/>
    <property type="molecule type" value="Genomic_DNA"/>
</dbReference>
<dbReference type="AlphaFoldDB" id="D0NCK6"/>
<evidence type="ECO:0000313" key="2">
    <source>
        <dbReference type="Proteomes" id="UP000006643"/>
    </source>
</evidence>